<dbReference type="Proteomes" id="UP001208567">
    <property type="component" value="Unassembled WGS sequence"/>
</dbReference>
<feature type="region of interest" description="Disordered" evidence="1">
    <location>
        <begin position="388"/>
        <end position="418"/>
    </location>
</feature>
<evidence type="ECO:0000313" key="2">
    <source>
        <dbReference type="EMBL" id="GLC31147.1"/>
    </source>
</evidence>
<proteinExistence type="predicted"/>
<keyword evidence="3" id="KW-1185">Reference proteome</keyword>
<gene>
    <name evidence="2" type="ORF">bsdE14_25570</name>
</gene>
<evidence type="ECO:0000256" key="1">
    <source>
        <dbReference type="SAM" id="MobiDB-lite"/>
    </source>
</evidence>
<name>A0ABQ5N7J1_9CLOT</name>
<evidence type="ECO:0000313" key="3">
    <source>
        <dbReference type="Proteomes" id="UP001208567"/>
    </source>
</evidence>
<organism evidence="2 3">
    <name type="scientific">Clostridium omnivorum</name>
    <dbReference type="NCBI Taxonomy" id="1604902"/>
    <lineage>
        <taxon>Bacteria</taxon>
        <taxon>Bacillati</taxon>
        <taxon>Bacillota</taxon>
        <taxon>Clostridia</taxon>
        <taxon>Eubacteriales</taxon>
        <taxon>Clostridiaceae</taxon>
        <taxon>Clostridium</taxon>
    </lineage>
</organism>
<dbReference type="EMBL" id="BRXR01000001">
    <property type="protein sequence ID" value="GLC31147.1"/>
    <property type="molecule type" value="Genomic_DNA"/>
</dbReference>
<reference evidence="2 3" key="1">
    <citation type="journal article" date="2024" name="Int. J. Syst. Evol. Microbiol.">
        <title>Clostridium omnivorum sp. nov., isolated from anoxic soil under the treatment of reductive soil disinfestation.</title>
        <authorList>
            <person name="Ueki A."/>
            <person name="Tonouchi A."/>
            <person name="Kaku N."/>
            <person name="Honma S."/>
            <person name="Ueki K."/>
        </authorList>
    </citation>
    <scope>NUCLEOTIDE SEQUENCE [LARGE SCALE GENOMIC DNA]</scope>
    <source>
        <strain evidence="2 3">E14</strain>
    </source>
</reference>
<accession>A0ABQ5N7J1</accession>
<sequence length="418" mass="47915">MTSLNDILKKNYEVPKNINPKLCHKYVEVIAKGYAPFLEVVYNCGGFCTLTQFSKFILKTNKLINTEKSARNKATKILNTLLDLGFVGVEALNKNKVLYLKKPGRALILGNYNSGFKNGIAQKLRNNNFMISLLKFEFLLDTNNFLSSQSMFHQLMIITSDYYKIIRKFGNRYNYNLPLIEKLLKLSDYDSIINLIKSQPEHICKLGVLRDLWINVGTLFKGMALQNNTVMIKPRFAKIIITTYGELIMHCIFDIVIFDIDKSKDYYRNKIKALYYVFSGITDNNLKDIQNTFSDTKSLGKDRQHHIGYSLTLIGDNIDILNSHKQHIDSFWGSSPYSPLLAQTTIIHYPINRYLSHASSKGNSISAKLVKRLDNLVPEKLSNLKDTKSMSSNDVVNPFNDTDYEPKEDSILNKIRRG</sequence>
<dbReference type="RefSeq" id="WP_264850425.1">
    <property type="nucleotide sequence ID" value="NZ_BRXR01000001.1"/>
</dbReference>
<protein>
    <submittedName>
        <fullName evidence="2">Uncharacterized protein</fullName>
    </submittedName>
</protein>
<comment type="caution">
    <text evidence="2">The sequence shown here is derived from an EMBL/GenBank/DDBJ whole genome shotgun (WGS) entry which is preliminary data.</text>
</comment>